<accession>A0A4Z2E1U6</accession>
<evidence type="ECO:0000313" key="3">
    <source>
        <dbReference type="Proteomes" id="UP000314294"/>
    </source>
</evidence>
<keyword evidence="3" id="KW-1185">Reference proteome</keyword>
<comment type="caution">
    <text evidence="2">The sequence shown here is derived from an EMBL/GenBank/DDBJ whole genome shotgun (WGS) entry which is preliminary data.</text>
</comment>
<feature type="region of interest" description="Disordered" evidence="1">
    <location>
        <begin position="40"/>
        <end position="148"/>
    </location>
</feature>
<dbReference type="EMBL" id="SRLO01021192">
    <property type="protein sequence ID" value="TNN22745.1"/>
    <property type="molecule type" value="Genomic_DNA"/>
</dbReference>
<name>A0A4Z2E1U6_9TELE</name>
<evidence type="ECO:0000256" key="1">
    <source>
        <dbReference type="SAM" id="MobiDB-lite"/>
    </source>
</evidence>
<dbReference type="AlphaFoldDB" id="A0A4Z2E1U6"/>
<proteinExistence type="predicted"/>
<gene>
    <name evidence="2" type="ORF">EYF80_067141</name>
</gene>
<dbReference type="Proteomes" id="UP000314294">
    <property type="component" value="Unassembled WGS sequence"/>
</dbReference>
<sequence>MRVVLYVSPEVRSWSEEEGSGNSSTFTGGFKALMIRSSGTTASGQVLRASGAAPPEKMSLPAGPLLRGGAPQAGGELSSNQSAELNNQPELGTNPLFCKKEEQQSSEEEEEGEEKKKKQEEEEADGEEEYDEEEFEEVRHFMKLHSPP</sequence>
<feature type="compositionally biased region" description="Polar residues" evidence="1">
    <location>
        <begin position="77"/>
        <end position="91"/>
    </location>
</feature>
<evidence type="ECO:0000313" key="2">
    <source>
        <dbReference type="EMBL" id="TNN22745.1"/>
    </source>
</evidence>
<reference evidence="2 3" key="1">
    <citation type="submission" date="2019-03" db="EMBL/GenBank/DDBJ databases">
        <title>First draft genome of Liparis tanakae, snailfish: a comprehensive survey of snailfish specific genes.</title>
        <authorList>
            <person name="Kim W."/>
            <person name="Song I."/>
            <person name="Jeong J.-H."/>
            <person name="Kim D."/>
            <person name="Kim S."/>
            <person name="Ryu S."/>
            <person name="Song J.Y."/>
            <person name="Lee S.K."/>
        </authorList>
    </citation>
    <scope>NUCLEOTIDE SEQUENCE [LARGE SCALE GENOMIC DNA]</scope>
    <source>
        <tissue evidence="2">Muscle</tissue>
    </source>
</reference>
<organism evidence="2 3">
    <name type="scientific">Liparis tanakae</name>
    <name type="common">Tanaka's snailfish</name>
    <dbReference type="NCBI Taxonomy" id="230148"/>
    <lineage>
        <taxon>Eukaryota</taxon>
        <taxon>Metazoa</taxon>
        <taxon>Chordata</taxon>
        <taxon>Craniata</taxon>
        <taxon>Vertebrata</taxon>
        <taxon>Euteleostomi</taxon>
        <taxon>Actinopterygii</taxon>
        <taxon>Neopterygii</taxon>
        <taxon>Teleostei</taxon>
        <taxon>Neoteleostei</taxon>
        <taxon>Acanthomorphata</taxon>
        <taxon>Eupercaria</taxon>
        <taxon>Perciformes</taxon>
        <taxon>Cottioidei</taxon>
        <taxon>Cottales</taxon>
        <taxon>Liparidae</taxon>
        <taxon>Liparis</taxon>
    </lineage>
</organism>
<feature type="compositionally biased region" description="Acidic residues" evidence="1">
    <location>
        <begin position="121"/>
        <end position="136"/>
    </location>
</feature>
<protein>
    <submittedName>
        <fullName evidence="2">Uncharacterized protein</fullName>
    </submittedName>
</protein>